<reference evidence="2 3" key="1">
    <citation type="submission" date="2021-11" db="EMBL/GenBank/DDBJ databases">
        <authorList>
            <person name="Liang Q."/>
            <person name="Mou H."/>
            <person name="Liu Z."/>
        </authorList>
    </citation>
    <scope>NUCLEOTIDE SEQUENCE [LARGE SCALE GENOMIC DNA]</scope>
    <source>
        <strain evidence="2 3">CHU3</strain>
    </source>
</reference>
<keyword evidence="3" id="KW-1185">Reference proteome</keyword>
<dbReference type="RefSeq" id="WP_263570662.1">
    <property type="nucleotide sequence ID" value="NZ_JAJIRN010000003.1"/>
</dbReference>
<gene>
    <name evidence="2" type="ORF">LNV07_08000</name>
</gene>
<organism evidence="2 3">
    <name type="scientific">Roseateles oligotrophus</name>
    <dbReference type="NCBI Taxonomy" id="1769250"/>
    <lineage>
        <taxon>Bacteria</taxon>
        <taxon>Pseudomonadati</taxon>
        <taxon>Pseudomonadota</taxon>
        <taxon>Betaproteobacteria</taxon>
        <taxon>Burkholderiales</taxon>
        <taxon>Sphaerotilaceae</taxon>
        <taxon>Roseateles</taxon>
    </lineage>
</organism>
<dbReference type="InterPro" id="IPR016181">
    <property type="entry name" value="Acyl_CoA_acyltransferase"/>
</dbReference>
<sequence length="162" mass="17870">MSGLELRPVGRHNFDAVRALDAGDAQQQVASNLYSIAEAAVMPEAWIRAIYVDGRPVGFLLLNDPTLSADAEEKRFSLWRLMIDKSEQGRGFGRLALLALIEHVRTRPGARELFTSYVHDGPTGPNLADFYASLGFVATGEIDDDETVLCLSLDDSTTRRME</sequence>
<comment type="caution">
    <text evidence="2">The sequence shown here is derived from an EMBL/GenBank/DDBJ whole genome shotgun (WGS) entry which is preliminary data.</text>
</comment>
<evidence type="ECO:0000313" key="3">
    <source>
        <dbReference type="Proteomes" id="UP001209701"/>
    </source>
</evidence>
<dbReference type="EMBL" id="JAJIRN010000003">
    <property type="protein sequence ID" value="MCV2368039.1"/>
    <property type="molecule type" value="Genomic_DNA"/>
</dbReference>
<dbReference type="Pfam" id="PF00583">
    <property type="entry name" value="Acetyltransf_1"/>
    <property type="match status" value="1"/>
</dbReference>
<accession>A0ABT2YDB7</accession>
<dbReference type="CDD" id="cd04301">
    <property type="entry name" value="NAT_SF"/>
    <property type="match status" value="1"/>
</dbReference>
<dbReference type="Gene3D" id="3.40.630.30">
    <property type="match status" value="1"/>
</dbReference>
<proteinExistence type="predicted"/>
<evidence type="ECO:0000313" key="2">
    <source>
        <dbReference type="EMBL" id="MCV2368039.1"/>
    </source>
</evidence>
<evidence type="ECO:0000259" key="1">
    <source>
        <dbReference type="PROSITE" id="PS51186"/>
    </source>
</evidence>
<dbReference type="Proteomes" id="UP001209701">
    <property type="component" value="Unassembled WGS sequence"/>
</dbReference>
<feature type="domain" description="N-acetyltransferase" evidence="1">
    <location>
        <begin position="4"/>
        <end position="154"/>
    </location>
</feature>
<name>A0ABT2YDB7_9BURK</name>
<protein>
    <submittedName>
        <fullName evidence="2">GNAT family N-acetyltransferase</fullName>
    </submittedName>
</protein>
<dbReference type="PROSITE" id="PS51186">
    <property type="entry name" value="GNAT"/>
    <property type="match status" value="1"/>
</dbReference>
<dbReference type="SUPFAM" id="SSF55729">
    <property type="entry name" value="Acyl-CoA N-acyltransferases (Nat)"/>
    <property type="match status" value="1"/>
</dbReference>
<dbReference type="InterPro" id="IPR000182">
    <property type="entry name" value="GNAT_dom"/>
</dbReference>